<evidence type="ECO:0000313" key="2">
    <source>
        <dbReference type="EMBL" id="OAF62831.1"/>
    </source>
</evidence>
<dbReference type="EMBL" id="KV441386">
    <property type="protein sequence ID" value="OAF62831.1"/>
    <property type="molecule type" value="Genomic_DNA"/>
</dbReference>
<dbReference type="GeneID" id="36283462"/>
<accession>A0A177ANC1</accession>
<dbReference type="AlphaFoldDB" id="A0A177ANC1"/>
<dbReference type="eggNOG" id="ENOG502T2PH">
    <property type="taxonomic scope" value="Eukaryota"/>
</dbReference>
<name>A0A177ANC1_9PEZI</name>
<dbReference type="VEuPathDB" id="FungiDB:GMDG_06320"/>
<protein>
    <submittedName>
        <fullName evidence="2">Uncharacterized protein</fullName>
    </submittedName>
</protein>
<evidence type="ECO:0000256" key="1">
    <source>
        <dbReference type="SAM" id="MobiDB-lite"/>
    </source>
</evidence>
<dbReference type="Proteomes" id="UP000077154">
    <property type="component" value="Unassembled WGS sequence"/>
</dbReference>
<feature type="region of interest" description="Disordered" evidence="1">
    <location>
        <begin position="1"/>
        <end position="42"/>
    </location>
</feature>
<feature type="compositionally biased region" description="Polar residues" evidence="1">
    <location>
        <begin position="1"/>
        <end position="33"/>
    </location>
</feature>
<dbReference type="OrthoDB" id="3438909at2759"/>
<proteinExistence type="predicted"/>
<sequence>MSTSFDAVASSSDGFTSTSPQSPSGETKATIMSPTPHENPRSIGAHKFTTILNARKVIDQQTDRLLADTSRLQYLLFKPVSESQYTTIDNGRYDSRQTFPKGTRLTYDADTNSLIVKLMASTRHESAHRLVEYRILFKLGGFGIPSSALIPFGGGKCKGNSTSKQPDSSYKPSFRGIHGWPTVVVESGLSESLTQLRSDVSWWFVNSEAQVHIALIISVRQDDRSIVIETWEVTQPDEARMITRSNAQQVPIRTQEISISDVAITGAPLVLEFPKIFERAAVPPEGDVVFSAQELRMWADDVWQDEMA</sequence>
<reference evidence="2" key="1">
    <citation type="submission" date="2016-03" db="EMBL/GenBank/DDBJ databases">
        <title>Updated assembly of Pseudogymnoascus destructans, the fungus causing white-nose syndrome of bats.</title>
        <authorList>
            <person name="Palmer J.M."/>
            <person name="Drees K.P."/>
            <person name="Foster J.T."/>
            <person name="Lindner D.L."/>
        </authorList>
    </citation>
    <scope>NUCLEOTIDE SEQUENCE [LARGE SCALE GENOMIC DNA]</scope>
    <source>
        <strain evidence="2">20631-21</strain>
    </source>
</reference>
<dbReference type="RefSeq" id="XP_024328102.1">
    <property type="nucleotide sequence ID" value="XM_024464058.1"/>
</dbReference>
<gene>
    <name evidence="2" type="ORF">VC83_00364</name>
</gene>
<organism evidence="2">
    <name type="scientific">Pseudogymnoascus destructans</name>
    <dbReference type="NCBI Taxonomy" id="655981"/>
    <lineage>
        <taxon>Eukaryota</taxon>
        <taxon>Fungi</taxon>
        <taxon>Dikarya</taxon>
        <taxon>Ascomycota</taxon>
        <taxon>Pezizomycotina</taxon>
        <taxon>Leotiomycetes</taxon>
        <taxon>Thelebolales</taxon>
        <taxon>Thelebolaceae</taxon>
        <taxon>Pseudogymnoascus</taxon>
    </lineage>
</organism>